<dbReference type="SUPFAM" id="SSF46689">
    <property type="entry name" value="Homeodomain-like"/>
    <property type="match status" value="1"/>
</dbReference>
<keyword evidence="10 12" id="KW-0539">Nucleus</keyword>
<keyword evidence="17" id="KW-1185">Reference proteome</keyword>
<dbReference type="InterPro" id="IPR020479">
    <property type="entry name" value="HD_metazoa"/>
</dbReference>
<evidence type="ECO:0000259" key="15">
    <source>
        <dbReference type="PROSITE" id="PS50071"/>
    </source>
</evidence>
<dbReference type="Gene3D" id="1.10.10.60">
    <property type="entry name" value="Homeodomain-like"/>
    <property type="match status" value="1"/>
</dbReference>
<evidence type="ECO:0000256" key="2">
    <source>
        <dbReference type="ARBA" id="ARBA00004123"/>
    </source>
</evidence>
<protein>
    <recommendedName>
        <fullName evidence="11">Brain-specific homeobox protein homolog</fullName>
    </recommendedName>
</protein>
<gene>
    <name evidence="16" type="ORF">fugu_008803</name>
</gene>
<dbReference type="Proteomes" id="UP000516260">
    <property type="component" value="Chromosome 9"/>
</dbReference>
<evidence type="ECO:0000256" key="3">
    <source>
        <dbReference type="ARBA" id="ARBA00007916"/>
    </source>
</evidence>
<dbReference type="PANTHER" id="PTHR24333">
    <property type="entry name" value="HOMEO BOX HB9 LIKE A-RELATED"/>
    <property type="match status" value="1"/>
</dbReference>
<dbReference type="GO" id="GO:0000981">
    <property type="term" value="F:DNA-binding transcription factor activity, RNA polymerase II-specific"/>
    <property type="evidence" value="ECO:0007669"/>
    <property type="project" value="InterPro"/>
</dbReference>
<evidence type="ECO:0000256" key="10">
    <source>
        <dbReference type="ARBA" id="ARBA00023242"/>
    </source>
</evidence>
<dbReference type="PROSITE" id="PS00027">
    <property type="entry name" value="HOMEOBOX_1"/>
    <property type="match status" value="1"/>
</dbReference>
<organism evidence="16 17">
    <name type="scientific">Takifugu bimaculatus</name>
    <dbReference type="NCBI Taxonomy" id="433685"/>
    <lineage>
        <taxon>Eukaryota</taxon>
        <taxon>Metazoa</taxon>
        <taxon>Chordata</taxon>
        <taxon>Craniata</taxon>
        <taxon>Vertebrata</taxon>
        <taxon>Euteleostomi</taxon>
        <taxon>Actinopterygii</taxon>
        <taxon>Neopterygii</taxon>
        <taxon>Teleostei</taxon>
        <taxon>Neoteleostei</taxon>
        <taxon>Acanthomorphata</taxon>
        <taxon>Eupercaria</taxon>
        <taxon>Tetraodontiformes</taxon>
        <taxon>Tetradontoidea</taxon>
        <taxon>Tetraodontidae</taxon>
        <taxon>Takifugu</taxon>
    </lineage>
</organism>
<dbReference type="InterPro" id="IPR017970">
    <property type="entry name" value="Homeobox_CS"/>
</dbReference>
<keyword evidence="9" id="KW-0804">Transcription</keyword>
<feature type="domain" description="Homeobox" evidence="15">
    <location>
        <begin position="99"/>
        <end position="159"/>
    </location>
</feature>
<dbReference type="InterPro" id="IPR001356">
    <property type="entry name" value="HD"/>
</dbReference>
<name>A0A4Z2AYB7_9TELE</name>
<dbReference type="PRINTS" id="PR00024">
    <property type="entry name" value="HOMEOBOX"/>
</dbReference>
<feature type="compositionally biased region" description="Acidic residues" evidence="14">
    <location>
        <begin position="206"/>
        <end position="222"/>
    </location>
</feature>
<keyword evidence="6 12" id="KW-0238">DNA-binding</keyword>
<dbReference type="InterPro" id="IPR050848">
    <property type="entry name" value="Homeobox_TF"/>
</dbReference>
<dbReference type="PANTHER" id="PTHR24333:SF16">
    <property type="entry name" value="BRAIN-SPECIFIC HOMEOBOX"/>
    <property type="match status" value="1"/>
</dbReference>
<dbReference type="GO" id="GO:0005634">
    <property type="term" value="C:nucleus"/>
    <property type="evidence" value="ECO:0007669"/>
    <property type="project" value="UniProtKB-SubCell"/>
</dbReference>
<evidence type="ECO:0000256" key="12">
    <source>
        <dbReference type="PROSITE-ProRule" id="PRU00108"/>
    </source>
</evidence>
<sequence length="228" mass="26225">MSLNYASAAPAQRSTSFFIDDILHKPKPLREVLPSPFCGSLASRMPILEYGYPLMPTPILAPHPHHPLHKPEHHQYFFTSGMQMPALFQHHAELPGKHCRRRKARTVFSDSQLSGLEKRFEIQRYLSTPERVELATALSLSETQVKTWFQNRRMKHKKQLRKAQDERKTPAELERTTDISSESELTEKSAAELKRGPAPDSYMLDDHDDEEDDDVDIEDDICSPDHLL</sequence>
<evidence type="ECO:0000256" key="11">
    <source>
        <dbReference type="ARBA" id="ARBA00073831"/>
    </source>
</evidence>
<feature type="DNA-binding region" description="Homeobox" evidence="12">
    <location>
        <begin position="101"/>
        <end position="160"/>
    </location>
</feature>
<feature type="compositionally biased region" description="Basic and acidic residues" evidence="14">
    <location>
        <begin position="162"/>
        <end position="177"/>
    </location>
</feature>
<evidence type="ECO:0000313" key="17">
    <source>
        <dbReference type="Proteomes" id="UP000516260"/>
    </source>
</evidence>
<keyword evidence="8" id="KW-0010">Activator</keyword>
<evidence type="ECO:0000256" key="7">
    <source>
        <dbReference type="ARBA" id="ARBA00023155"/>
    </source>
</evidence>
<dbReference type="PROSITE" id="PS50071">
    <property type="entry name" value="HOMEOBOX_2"/>
    <property type="match status" value="1"/>
</dbReference>
<evidence type="ECO:0000256" key="5">
    <source>
        <dbReference type="ARBA" id="ARBA00023015"/>
    </source>
</evidence>
<dbReference type="FunFam" id="1.10.10.60:FF:000173">
    <property type="entry name" value="brain-specific homeobox protein homolog"/>
    <property type="match status" value="1"/>
</dbReference>
<evidence type="ECO:0000256" key="4">
    <source>
        <dbReference type="ARBA" id="ARBA00022473"/>
    </source>
</evidence>
<dbReference type="AlphaFoldDB" id="A0A4Z2AYB7"/>
<keyword evidence="7 12" id="KW-0371">Homeobox</keyword>
<comment type="caution">
    <text evidence="16">The sequence shown here is derived from an EMBL/GenBank/DDBJ whole genome shotgun (WGS) entry which is preliminary data.</text>
</comment>
<keyword evidence="4" id="KW-0217">Developmental protein</keyword>
<reference evidence="16 17" key="1">
    <citation type="submission" date="2019-04" db="EMBL/GenBank/DDBJ databases">
        <title>The sequence and de novo assembly of Takifugu bimaculatus genome using PacBio and Hi-C technologies.</title>
        <authorList>
            <person name="Xu P."/>
            <person name="Liu B."/>
            <person name="Zhou Z."/>
        </authorList>
    </citation>
    <scope>NUCLEOTIDE SEQUENCE [LARGE SCALE GENOMIC DNA]</scope>
    <source>
        <strain evidence="16">TB-2018</strain>
        <tissue evidence="16">Muscle</tissue>
    </source>
</reference>
<evidence type="ECO:0000256" key="13">
    <source>
        <dbReference type="RuleBase" id="RU000682"/>
    </source>
</evidence>
<evidence type="ECO:0000256" key="8">
    <source>
        <dbReference type="ARBA" id="ARBA00023159"/>
    </source>
</evidence>
<evidence type="ECO:0000256" key="14">
    <source>
        <dbReference type="SAM" id="MobiDB-lite"/>
    </source>
</evidence>
<evidence type="ECO:0000256" key="1">
    <source>
        <dbReference type="ARBA" id="ARBA00003263"/>
    </source>
</evidence>
<comment type="subcellular location">
    <subcellularLocation>
        <location evidence="2 12 13">Nucleus</location>
    </subcellularLocation>
</comment>
<comment type="function">
    <text evidence="1">Sequence-specific transcription factor which is part of a developmental regulatory system that provides cells with specific positional identities on the anterior-posterior axis.</text>
</comment>
<evidence type="ECO:0000256" key="9">
    <source>
        <dbReference type="ARBA" id="ARBA00023163"/>
    </source>
</evidence>
<keyword evidence="5" id="KW-0805">Transcription regulation</keyword>
<dbReference type="CDD" id="cd00086">
    <property type="entry name" value="homeodomain"/>
    <property type="match status" value="1"/>
</dbReference>
<accession>A0A4Z2AYB7</accession>
<proteinExistence type="inferred from homology"/>
<dbReference type="GO" id="GO:0003677">
    <property type="term" value="F:DNA binding"/>
    <property type="evidence" value="ECO:0007669"/>
    <property type="project" value="UniProtKB-UniRule"/>
</dbReference>
<dbReference type="InterPro" id="IPR009057">
    <property type="entry name" value="Homeodomain-like_sf"/>
</dbReference>
<comment type="similarity">
    <text evidence="3">Belongs to the distal-less homeobox family.</text>
</comment>
<dbReference type="SMART" id="SM00389">
    <property type="entry name" value="HOX"/>
    <property type="match status" value="1"/>
</dbReference>
<dbReference type="Pfam" id="PF00046">
    <property type="entry name" value="Homeodomain"/>
    <property type="match status" value="1"/>
</dbReference>
<evidence type="ECO:0000256" key="6">
    <source>
        <dbReference type="ARBA" id="ARBA00023125"/>
    </source>
</evidence>
<feature type="compositionally biased region" description="Basic and acidic residues" evidence="14">
    <location>
        <begin position="185"/>
        <end position="197"/>
    </location>
</feature>
<dbReference type="EMBL" id="SWLE01000022">
    <property type="protein sequence ID" value="TNM84625.1"/>
    <property type="molecule type" value="Genomic_DNA"/>
</dbReference>
<evidence type="ECO:0000313" key="16">
    <source>
        <dbReference type="EMBL" id="TNM84625.1"/>
    </source>
</evidence>
<feature type="region of interest" description="Disordered" evidence="14">
    <location>
        <begin position="153"/>
        <end position="228"/>
    </location>
</feature>